<dbReference type="eggNOG" id="ENOG50325UG">
    <property type="taxonomic scope" value="Bacteria"/>
</dbReference>
<dbReference type="KEGG" id="cfl:Cfla_0082"/>
<dbReference type="Proteomes" id="UP000000849">
    <property type="component" value="Chromosome"/>
</dbReference>
<gene>
    <name evidence="1" type="ordered locus">Cfla_0082</name>
</gene>
<keyword evidence="2" id="KW-1185">Reference proteome</keyword>
<sequence>MRARTRRARVVAVVVVAGLVGSTLLGAIAALGGGGVSIDIPAQGPWTVGVAGDLGRVPECVRDPAVAESYMSADMPSSGGSLVLDVDADAADVERVVRCLARVIDPARIGVMTTPTPRDAA</sequence>
<dbReference type="RefSeq" id="WP_013115336.1">
    <property type="nucleotide sequence ID" value="NC_014151.1"/>
</dbReference>
<organism evidence="1 2">
    <name type="scientific">Cellulomonas flavigena (strain ATCC 482 / DSM 20109 / BCRC 11376 / JCM 18109 / NBRC 3775 / NCIMB 8073 / NRS 134)</name>
    <dbReference type="NCBI Taxonomy" id="446466"/>
    <lineage>
        <taxon>Bacteria</taxon>
        <taxon>Bacillati</taxon>
        <taxon>Actinomycetota</taxon>
        <taxon>Actinomycetes</taxon>
        <taxon>Micrococcales</taxon>
        <taxon>Cellulomonadaceae</taxon>
        <taxon>Cellulomonas</taxon>
    </lineage>
</organism>
<dbReference type="HOGENOM" id="CLU_2033881_0_0_11"/>
<dbReference type="STRING" id="446466.Cfla_0082"/>
<name>D5UFP3_CELFN</name>
<dbReference type="AlphaFoldDB" id="D5UFP3"/>
<dbReference type="OrthoDB" id="9996142at2"/>
<accession>D5UFP3</accession>
<proteinExistence type="predicted"/>
<evidence type="ECO:0000313" key="1">
    <source>
        <dbReference type="EMBL" id="ADG73002.1"/>
    </source>
</evidence>
<protein>
    <submittedName>
        <fullName evidence="1">Uncharacterized protein</fullName>
    </submittedName>
</protein>
<dbReference type="EMBL" id="CP001964">
    <property type="protein sequence ID" value="ADG73002.1"/>
    <property type="molecule type" value="Genomic_DNA"/>
</dbReference>
<reference evidence="1 2" key="1">
    <citation type="journal article" date="2010" name="Stand. Genomic Sci.">
        <title>Complete genome sequence of Cellulomonas flavigena type strain (134).</title>
        <authorList>
            <person name="Abt B."/>
            <person name="Foster B."/>
            <person name="Lapidus A."/>
            <person name="Clum A."/>
            <person name="Sun H."/>
            <person name="Pukall R."/>
            <person name="Lucas S."/>
            <person name="Glavina Del Rio T."/>
            <person name="Nolan M."/>
            <person name="Tice H."/>
            <person name="Cheng J.F."/>
            <person name="Pitluck S."/>
            <person name="Liolios K."/>
            <person name="Ivanova N."/>
            <person name="Mavromatis K."/>
            <person name="Ovchinnikova G."/>
            <person name="Pati A."/>
            <person name="Goodwin L."/>
            <person name="Chen A."/>
            <person name="Palaniappan K."/>
            <person name="Land M."/>
            <person name="Hauser L."/>
            <person name="Chang Y.J."/>
            <person name="Jeffries C.D."/>
            <person name="Rohde M."/>
            <person name="Goker M."/>
            <person name="Woyke T."/>
            <person name="Bristow J."/>
            <person name="Eisen J.A."/>
            <person name="Markowitz V."/>
            <person name="Hugenholtz P."/>
            <person name="Kyrpides N.C."/>
            <person name="Klenk H.P."/>
        </authorList>
    </citation>
    <scope>NUCLEOTIDE SEQUENCE [LARGE SCALE GENOMIC DNA]</scope>
    <source>
        <strain evidence="2">ATCC 482 / DSM 20109 / BCRC 11376 / JCM 18109 / NBRC 3775 / NCIMB 8073 / NRS 134</strain>
    </source>
</reference>
<evidence type="ECO:0000313" key="2">
    <source>
        <dbReference type="Proteomes" id="UP000000849"/>
    </source>
</evidence>